<feature type="region of interest" description="Disordered" evidence="1">
    <location>
        <begin position="43"/>
        <end position="77"/>
    </location>
</feature>
<evidence type="ECO:0000313" key="4">
    <source>
        <dbReference type="Proteomes" id="UP000324222"/>
    </source>
</evidence>
<dbReference type="AlphaFoldDB" id="A0A5B7GM00"/>
<gene>
    <name evidence="3" type="ORF">E2C01_052480</name>
</gene>
<evidence type="ECO:0000256" key="2">
    <source>
        <dbReference type="SAM" id="Phobius"/>
    </source>
</evidence>
<keyword evidence="2" id="KW-0812">Transmembrane</keyword>
<comment type="caution">
    <text evidence="3">The sequence shown here is derived from an EMBL/GenBank/DDBJ whole genome shotgun (WGS) entry which is preliminary data.</text>
</comment>
<accession>A0A5B7GM00</accession>
<feature type="transmembrane region" description="Helical" evidence="2">
    <location>
        <begin position="6"/>
        <end position="29"/>
    </location>
</feature>
<proteinExistence type="predicted"/>
<organism evidence="3 4">
    <name type="scientific">Portunus trituberculatus</name>
    <name type="common">Swimming crab</name>
    <name type="synonym">Neptunus trituberculatus</name>
    <dbReference type="NCBI Taxonomy" id="210409"/>
    <lineage>
        <taxon>Eukaryota</taxon>
        <taxon>Metazoa</taxon>
        <taxon>Ecdysozoa</taxon>
        <taxon>Arthropoda</taxon>
        <taxon>Crustacea</taxon>
        <taxon>Multicrustacea</taxon>
        <taxon>Malacostraca</taxon>
        <taxon>Eumalacostraca</taxon>
        <taxon>Eucarida</taxon>
        <taxon>Decapoda</taxon>
        <taxon>Pleocyemata</taxon>
        <taxon>Brachyura</taxon>
        <taxon>Eubrachyura</taxon>
        <taxon>Portunoidea</taxon>
        <taxon>Portunidae</taxon>
        <taxon>Portuninae</taxon>
        <taxon>Portunus</taxon>
    </lineage>
</organism>
<protein>
    <submittedName>
        <fullName evidence="3">Uncharacterized protein</fullName>
    </submittedName>
</protein>
<keyword evidence="4" id="KW-1185">Reference proteome</keyword>
<feature type="compositionally biased region" description="Pro residues" evidence="1">
    <location>
        <begin position="44"/>
        <end position="53"/>
    </location>
</feature>
<keyword evidence="2" id="KW-1133">Transmembrane helix</keyword>
<feature type="compositionally biased region" description="Pro residues" evidence="1">
    <location>
        <begin position="68"/>
        <end position="77"/>
    </location>
</feature>
<dbReference type="Proteomes" id="UP000324222">
    <property type="component" value="Unassembled WGS sequence"/>
</dbReference>
<evidence type="ECO:0000256" key="1">
    <source>
        <dbReference type="SAM" id="MobiDB-lite"/>
    </source>
</evidence>
<name>A0A5B7GM00_PORTR</name>
<keyword evidence="2" id="KW-0472">Membrane</keyword>
<dbReference type="EMBL" id="VSRR010015719">
    <property type="protein sequence ID" value="MPC58475.1"/>
    <property type="molecule type" value="Genomic_DNA"/>
</dbReference>
<sequence length="77" mass="8226">MPTALIIFDHVFLLILFLIALFFGVLALLAGRVACVRLRCSAPLNPPASPPARPSTTRQEGAADQLRPPLPSPSHLA</sequence>
<reference evidence="3 4" key="1">
    <citation type="submission" date="2019-05" db="EMBL/GenBank/DDBJ databases">
        <title>Another draft genome of Portunus trituberculatus and its Hox gene families provides insights of decapod evolution.</title>
        <authorList>
            <person name="Jeong J.-H."/>
            <person name="Song I."/>
            <person name="Kim S."/>
            <person name="Choi T."/>
            <person name="Kim D."/>
            <person name="Ryu S."/>
            <person name="Kim W."/>
        </authorList>
    </citation>
    <scope>NUCLEOTIDE SEQUENCE [LARGE SCALE GENOMIC DNA]</scope>
    <source>
        <tissue evidence="3">Muscle</tissue>
    </source>
</reference>
<evidence type="ECO:0000313" key="3">
    <source>
        <dbReference type="EMBL" id="MPC58475.1"/>
    </source>
</evidence>